<feature type="transmembrane region" description="Helical" evidence="5">
    <location>
        <begin position="104"/>
        <end position="133"/>
    </location>
</feature>
<dbReference type="AlphaFoldDB" id="A0A915B125"/>
<proteinExistence type="predicted"/>
<feature type="transmembrane region" description="Helical" evidence="5">
    <location>
        <begin position="230"/>
        <end position="253"/>
    </location>
</feature>
<sequence>MKELRRYDRAVINTSGCIYKPINEMKTRIWRQLLQYIIPPIYSRRICKNKRRSTIFRYNHNNITMHPDDSIAATVVAITCGIGLLFNSASIYVTHRSKNFQSSFGIICAGVCIINSIVLLIILCWTTSVLIFADIDETSILAIACGQIANAMYYASVAMHTLISFNRFCAIYFPTKYARLFGRKESIYEVIGICILTLLMTSGLYFDECGYLFKAETYRWGYQNTPCGHIYQISFNIVYTVLMLGTMTVVDLFTLQKLRHFSKQFETKTIVTAQTNEQKFITRKKQLAFFVQVTHWNELICRYELM</sequence>
<evidence type="ECO:0000313" key="8">
    <source>
        <dbReference type="WBParaSite" id="PgR020_g009_t02"/>
    </source>
</evidence>
<name>A0A915B125_PARUN</name>
<feature type="transmembrane region" description="Helical" evidence="5">
    <location>
        <begin position="153"/>
        <end position="175"/>
    </location>
</feature>
<evidence type="ECO:0000259" key="6">
    <source>
        <dbReference type="PROSITE" id="PS50262"/>
    </source>
</evidence>
<evidence type="ECO:0000256" key="4">
    <source>
        <dbReference type="ARBA" id="ARBA00023136"/>
    </source>
</evidence>
<dbReference type="InterPro" id="IPR019430">
    <property type="entry name" value="7TM_GPCR_serpentine_rcpt_Srx"/>
</dbReference>
<dbReference type="PANTHER" id="PTHR23017">
    <property type="entry name" value="SERPENTINE RECEPTOR, CLASS X"/>
    <property type="match status" value="1"/>
</dbReference>
<dbReference type="CDD" id="cd00637">
    <property type="entry name" value="7tm_classA_rhodopsin-like"/>
    <property type="match status" value="1"/>
</dbReference>
<evidence type="ECO:0000256" key="3">
    <source>
        <dbReference type="ARBA" id="ARBA00022989"/>
    </source>
</evidence>
<keyword evidence="4 5" id="KW-0472">Membrane</keyword>
<keyword evidence="2 5" id="KW-0812">Transmembrane</keyword>
<dbReference type="SUPFAM" id="SSF81321">
    <property type="entry name" value="Family A G protein-coupled receptor-like"/>
    <property type="match status" value="1"/>
</dbReference>
<keyword evidence="7" id="KW-1185">Reference proteome</keyword>
<dbReference type="PROSITE" id="PS50262">
    <property type="entry name" value="G_PROTEIN_RECEP_F1_2"/>
    <property type="match status" value="1"/>
</dbReference>
<dbReference type="Pfam" id="PF10328">
    <property type="entry name" value="7TM_GPCR_Srx"/>
    <property type="match status" value="1"/>
</dbReference>
<feature type="transmembrane region" description="Helical" evidence="5">
    <location>
        <begin position="187"/>
        <end position="206"/>
    </location>
</feature>
<organism evidence="7 8">
    <name type="scientific">Parascaris univalens</name>
    <name type="common">Nematode worm</name>
    <dbReference type="NCBI Taxonomy" id="6257"/>
    <lineage>
        <taxon>Eukaryota</taxon>
        <taxon>Metazoa</taxon>
        <taxon>Ecdysozoa</taxon>
        <taxon>Nematoda</taxon>
        <taxon>Chromadorea</taxon>
        <taxon>Rhabditida</taxon>
        <taxon>Spirurina</taxon>
        <taxon>Ascaridomorpha</taxon>
        <taxon>Ascaridoidea</taxon>
        <taxon>Ascarididae</taxon>
        <taxon>Parascaris</taxon>
    </lineage>
</organism>
<dbReference type="Proteomes" id="UP000887569">
    <property type="component" value="Unplaced"/>
</dbReference>
<protein>
    <submittedName>
        <fullName evidence="8">G-protein coupled receptors family 1 profile domain-containing protein</fullName>
    </submittedName>
</protein>
<dbReference type="WBParaSite" id="PgR020_g009_t02">
    <property type="protein sequence ID" value="PgR020_g009_t02"/>
    <property type="gene ID" value="PgR020_g009"/>
</dbReference>
<comment type="subcellular location">
    <subcellularLocation>
        <location evidence="1">Membrane</location>
    </subcellularLocation>
</comment>
<evidence type="ECO:0000313" key="7">
    <source>
        <dbReference type="Proteomes" id="UP000887569"/>
    </source>
</evidence>
<feature type="transmembrane region" description="Helical" evidence="5">
    <location>
        <begin position="71"/>
        <end position="92"/>
    </location>
</feature>
<feature type="domain" description="G-protein coupled receptors family 1 profile" evidence="6">
    <location>
        <begin position="86"/>
        <end position="306"/>
    </location>
</feature>
<dbReference type="InterPro" id="IPR017452">
    <property type="entry name" value="GPCR_Rhodpsn_7TM"/>
</dbReference>
<accession>A0A915B125</accession>
<evidence type="ECO:0000256" key="2">
    <source>
        <dbReference type="ARBA" id="ARBA00022692"/>
    </source>
</evidence>
<evidence type="ECO:0000256" key="1">
    <source>
        <dbReference type="ARBA" id="ARBA00004370"/>
    </source>
</evidence>
<dbReference type="Gene3D" id="1.20.1070.10">
    <property type="entry name" value="Rhodopsin 7-helix transmembrane proteins"/>
    <property type="match status" value="1"/>
</dbReference>
<reference evidence="8" key="1">
    <citation type="submission" date="2022-11" db="UniProtKB">
        <authorList>
            <consortium name="WormBaseParasite"/>
        </authorList>
    </citation>
    <scope>IDENTIFICATION</scope>
</reference>
<keyword evidence="3 5" id="KW-1133">Transmembrane helix</keyword>
<evidence type="ECO:0000256" key="5">
    <source>
        <dbReference type="SAM" id="Phobius"/>
    </source>
</evidence>
<dbReference type="GO" id="GO:0016020">
    <property type="term" value="C:membrane"/>
    <property type="evidence" value="ECO:0007669"/>
    <property type="project" value="UniProtKB-SubCell"/>
</dbReference>
<dbReference type="PANTHER" id="PTHR23017:SF3">
    <property type="entry name" value="G-PROTEIN COUPLED RECEPTORS FAMILY 1 PROFILE DOMAIN-CONTAINING PROTEIN"/>
    <property type="match status" value="1"/>
</dbReference>